<proteinExistence type="predicted"/>
<feature type="domain" description="THUMP" evidence="4">
    <location>
        <begin position="43"/>
        <end position="151"/>
    </location>
</feature>
<evidence type="ECO:0000313" key="5">
    <source>
        <dbReference type="EMBL" id="HIR66238.1"/>
    </source>
</evidence>
<dbReference type="CDD" id="cd11715">
    <property type="entry name" value="THUMP_AdoMetMT"/>
    <property type="match status" value="1"/>
</dbReference>
<evidence type="ECO:0000313" key="6">
    <source>
        <dbReference type="Proteomes" id="UP000824200"/>
    </source>
</evidence>
<protein>
    <submittedName>
        <fullName evidence="5">Class I SAM-dependent RNA methyltransferase</fullName>
    </submittedName>
</protein>
<dbReference type="InterPro" id="IPR004114">
    <property type="entry name" value="THUMP_dom"/>
</dbReference>
<dbReference type="PROSITE" id="PS51165">
    <property type="entry name" value="THUMP"/>
    <property type="match status" value="1"/>
</dbReference>
<gene>
    <name evidence="5" type="ORF">IAC95_05110</name>
</gene>
<name>A0A9D1E496_9BACT</name>
<dbReference type="EMBL" id="DVHL01000042">
    <property type="protein sequence ID" value="HIR66238.1"/>
    <property type="molecule type" value="Genomic_DNA"/>
</dbReference>
<dbReference type="Gene3D" id="3.30.2130.30">
    <property type="match status" value="1"/>
</dbReference>
<dbReference type="Pfam" id="PF01170">
    <property type="entry name" value="UPF0020"/>
    <property type="match status" value="1"/>
</dbReference>
<dbReference type="SUPFAM" id="SSF53335">
    <property type="entry name" value="S-adenosyl-L-methionine-dependent methyltransferases"/>
    <property type="match status" value="1"/>
</dbReference>
<evidence type="ECO:0000256" key="3">
    <source>
        <dbReference type="PROSITE-ProRule" id="PRU00529"/>
    </source>
</evidence>
<evidence type="ECO:0000259" key="4">
    <source>
        <dbReference type="PROSITE" id="PS51165"/>
    </source>
</evidence>
<dbReference type="GO" id="GO:0008990">
    <property type="term" value="F:rRNA (guanine-N2-)-methyltransferase activity"/>
    <property type="evidence" value="ECO:0007669"/>
    <property type="project" value="TreeGrafter"/>
</dbReference>
<dbReference type="PANTHER" id="PTHR47313:SF1">
    <property type="entry name" value="RIBOSOMAL RNA LARGE SUBUNIT METHYLTRANSFERASE K_L"/>
    <property type="match status" value="1"/>
</dbReference>
<dbReference type="AlphaFoldDB" id="A0A9D1E496"/>
<comment type="caution">
    <text evidence="5">The sequence shown here is derived from an EMBL/GenBank/DDBJ whole genome shotgun (WGS) entry which is preliminary data.</text>
</comment>
<reference evidence="5" key="1">
    <citation type="submission" date="2020-10" db="EMBL/GenBank/DDBJ databases">
        <authorList>
            <person name="Gilroy R."/>
        </authorList>
    </citation>
    <scope>NUCLEOTIDE SEQUENCE</scope>
    <source>
        <strain evidence="5">CHK121-14286</strain>
    </source>
</reference>
<dbReference type="Proteomes" id="UP000824200">
    <property type="component" value="Unassembled WGS sequence"/>
</dbReference>
<sequence>MKLLIPCATGLEAVVKRQLLLLGYGETRAVNGRIAVENCSWSDVARLNVFLRSGERVLVQLASFQATTFDQLFDGVASVAWGDWIDAQGKVTVVTKAVDSLLFAHHSIQAVGKKAVVSVLQRKYGSVEESGAEYKVELDITKNTVSVNLDTSGVGLHKRGYRTLAYSAPLKETTAAALIDLSVWNPDKMFCDLFCGSGTLPIEAAIKALKIAPGRNRTFAFQQWNCVDKNALSFAFQEADDIRQDRQLNIVGGDVNAKAVDIAWYHAKQAGVENSVKFNLRSAQEFVTRQSYGVNISNPPYGERLGDVQEARQTARDMGKLYRTLDKWNFYFLSPSQDFERDFGRRADKKRYIFNAGIKCSFYTFCGPKPPKNL</sequence>
<keyword evidence="1 5" id="KW-0489">Methyltransferase</keyword>
<dbReference type="InterPro" id="IPR000241">
    <property type="entry name" value="RlmKL-like_Mtase"/>
</dbReference>
<dbReference type="Pfam" id="PF02926">
    <property type="entry name" value="THUMP"/>
    <property type="match status" value="1"/>
</dbReference>
<dbReference type="GO" id="GO:0003723">
    <property type="term" value="F:RNA binding"/>
    <property type="evidence" value="ECO:0007669"/>
    <property type="project" value="UniProtKB-UniRule"/>
</dbReference>
<reference evidence="5" key="2">
    <citation type="journal article" date="2021" name="PeerJ">
        <title>Extensive microbial diversity within the chicken gut microbiome revealed by metagenomics and culture.</title>
        <authorList>
            <person name="Gilroy R."/>
            <person name="Ravi A."/>
            <person name="Getino M."/>
            <person name="Pursley I."/>
            <person name="Horton D.L."/>
            <person name="Alikhan N.F."/>
            <person name="Baker D."/>
            <person name="Gharbi K."/>
            <person name="Hall N."/>
            <person name="Watson M."/>
            <person name="Adriaenssens E.M."/>
            <person name="Foster-Nyarko E."/>
            <person name="Jarju S."/>
            <person name="Secka A."/>
            <person name="Antonio M."/>
            <person name="Oren A."/>
            <person name="Chaudhuri R.R."/>
            <person name="La Ragione R."/>
            <person name="Hildebrand F."/>
            <person name="Pallen M.J."/>
        </authorList>
    </citation>
    <scope>NUCLEOTIDE SEQUENCE</scope>
    <source>
        <strain evidence="5">CHK121-14286</strain>
    </source>
</reference>
<evidence type="ECO:0000256" key="2">
    <source>
        <dbReference type="ARBA" id="ARBA00022679"/>
    </source>
</evidence>
<keyword evidence="3" id="KW-0694">RNA-binding</keyword>
<accession>A0A9D1E496</accession>
<dbReference type="InterPro" id="IPR054170">
    <property type="entry name" value="RlmL_1st"/>
</dbReference>
<dbReference type="PANTHER" id="PTHR47313">
    <property type="entry name" value="RIBOSOMAL RNA LARGE SUBUNIT METHYLTRANSFERASE K/L"/>
    <property type="match status" value="1"/>
</dbReference>
<evidence type="ECO:0000256" key="1">
    <source>
        <dbReference type="ARBA" id="ARBA00022603"/>
    </source>
</evidence>
<keyword evidence="2" id="KW-0808">Transferase</keyword>
<dbReference type="Gene3D" id="3.40.50.150">
    <property type="entry name" value="Vaccinia Virus protein VP39"/>
    <property type="match status" value="1"/>
</dbReference>
<dbReference type="InterPro" id="IPR029063">
    <property type="entry name" value="SAM-dependent_MTases_sf"/>
</dbReference>
<organism evidence="5 6">
    <name type="scientific">Candidatus Fimimonas gallinarum</name>
    <dbReference type="NCBI Taxonomy" id="2840821"/>
    <lineage>
        <taxon>Bacteria</taxon>
        <taxon>Pseudomonadati</taxon>
        <taxon>Myxococcota</taxon>
        <taxon>Myxococcia</taxon>
        <taxon>Myxococcales</taxon>
        <taxon>Cystobacterineae</taxon>
        <taxon>Myxococcaceae</taxon>
        <taxon>Myxococcaceae incertae sedis</taxon>
        <taxon>Candidatus Fimimonas</taxon>
    </lineage>
</organism>
<dbReference type="GO" id="GO:0070043">
    <property type="term" value="F:rRNA (guanine-N7-)-methyltransferase activity"/>
    <property type="evidence" value="ECO:0007669"/>
    <property type="project" value="TreeGrafter"/>
</dbReference>
<dbReference type="Pfam" id="PF22020">
    <property type="entry name" value="RlmL_1st"/>
    <property type="match status" value="1"/>
</dbReference>